<evidence type="ECO:0000313" key="3">
    <source>
        <dbReference type="Proteomes" id="UP001189429"/>
    </source>
</evidence>
<dbReference type="Proteomes" id="UP001189429">
    <property type="component" value="Unassembled WGS sequence"/>
</dbReference>
<feature type="signal peptide" evidence="1">
    <location>
        <begin position="1"/>
        <end position="26"/>
    </location>
</feature>
<organism evidence="2 3">
    <name type="scientific">Prorocentrum cordatum</name>
    <dbReference type="NCBI Taxonomy" id="2364126"/>
    <lineage>
        <taxon>Eukaryota</taxon>
        <taxon>Sar</taxon>
        <taxon>Alveolata</taxon>
        <taxon>Dinophyceae</taxon>
        <taxon>Prorocentrales</taxon>
        <taxon>Prorocentraceae</taxon>
        <taxon>Prorocentrum</taxon>
    </lineage>
</organism>
<feature type="chain" id="PRO_5045903186" description="Polysaccharide pyruvyl transferase domain-containing protein" evidence="1">
    <location>
        <begin position="27"/>
        <end position="474"/>
    </location>
</feature>
<protein>
    <recommendedName>
        <fullName evidence="4">Polysaccharide pyruvyl transferase domain-containing protein</fullName>
    </recommendedName>
</protein>
<gene>
    <name evidence="2" type="ORF">PCOR1329_LOCUS16373</name>
</gene>
<evidence type="ECO:0008006" key="4">
    <source>
        <dbReference type="Google" id="ProtNLM"/>
    </source>
</evidence>
<sequence>MVERILFPVVPLWLLFIAVVVSFACSSRDGSIRAYIFADSIRVSRTIAHPFSSMQSEGVPGAGCTGPRESALHGASQYNSSGCTEVIPHGRKVLLYGAMGRHNFGDMLMPWIVETMLQRRYGFCPDDFLHADVAGADMRAYGGHLVIGVGSLFSNMYNGSLDVIFCGGETLQDISLNIAMGMFGRGFKACNADDFMHRGHSLAYLLPKDKFAKPGLFIANTVGGPGTSRINQSWFDHCTLRQNLHRAGYEDCLAAPDSVIMINILFGESISLRTNGLPMGRYFAWQFNSRVHFDDGFVDAILAAARTNNFSIVMFRAGAAPGHDGLKPYEAMKSRLEKTDSSIAVTVFDGLNIWDISALISRATLLISTSLHCRIIAFSFYVPRVTVVLGPNGTQVGGNKHFAFMRDWDGDWDYSNDAADARIGLSIQEALRPSSKVVFDNNTRRGVGIYENVFKTWADSLHKHWKSHGRSGRQ</sequence>
<dbReference type="EMBL" id="CAUYUJ010005009">
    <property type="protein sequence ID" value="CAK0811915.1"/>
    <property type="molecule type" value="Genomic_DNA"/>
</dbReference>
<evidence type="ECO:0000256" key="1">
    <source>
        <dbReference type="SAM" id="SignalP"/>
    </source>
</evidence>
<dbReference type="PROSITE" id="PS51257">
    <property type="entry name" value="PROKAR_LIPOPROTEIN"/>
    <property type="match status" value="1"/>
</dbReference>
<accession>A0ABN9QZP9</accession>
<evidence type="ECO:0000313" key="2">
    <source>
        <dbReference type="EMBL" id="CAK0811915.1"/>
    </source>
</evidence>
<comment type="caution">
    <text evidence="2">The sequence shown here is derived from an EMBL/GenBank/DDBJ whole genome shotgun (WGS) entry which is preliminary data.</text>
</comment>
<name>A0ABN9QZP9_9DINO</name>
<reference evidence="2" key="1">
    <citation type="submission" date="2023-10" db="EMBL/GenBank/DDBJ databases">
        <authorList>
            <person name="Chen Y."/>
            <person name="Shah S."/>
            <person name="Dougan E. K."/>
            <person name="Thang M."/>
            <person name="Chan C."/>
        </authorList>
    </citation>
    <scope>NUCLEOTIDE SEQUENCE [LARGE SCALE GENOMIC DNA]</scope>
</reference>
<proteinExistence type="predicted"/>
<keyword evidence="3" id="KW-1185">Reference proteome</keyword>
<keyword evidence="1" id="KW-0732">Signal</keyword>